<dbReference type="GO" id="GO:0016491">
    <property type="term" value="F:oxidoreductase activity"/>
    <property type="evidence" value="ECO:0007669"/>
    <property type="project" value="InterPro"/>
</dbReference>
<evidence type="ECO:0000313" key="3">
    <source>
        <dbReference type="EMBL" id="QYZ69628.1"/>
    </source>
</evidence>
<dbReference type="Gene3D" id="2.40.30.10">
    <property type="entry name" value="Translation factors"/>
    <property type="match status" value="1"/>
</dbReference>
<feature type="domain" description="FAD-binding FR-type" evidence="2">
    <location>
        <begin position="14"/>
        <end position="118"/>
    </location>
</feature>
<dbReference type="RefSeq" id="WP_220661846.1">
    <property type="nucleotide sequence ID" value="NZ_CP069370.1"/>
</dbReference>
<name>A0A8G1ECZ9_9RHOB</name>
<accession>A0A8G1ECZ9</accession>
<dbReference type="AlphaFoldDB" id="A0A8G1ECZ9"/>
<gene>
    <name evidence="3" type="ORF">JO391_18320</name>
</gene>
<keyword evidence="4" id="KW-1185">Reference proteome</keyword>
<dbReference type="InterPro" id="IPR017927">
    <property type="entry name" value="FAD-bd_FR_type"/>
</dbReference>
<dbReference type="CDD" id="cd06193">
    <property type="entry name" value="siderophore_interacting"/>
    <property type="match status" value="1"/>
</dbReference>
<dbReference type="EMBL" id="CP069370">
    <property type="protein sequence ID" value="QYZ69628.1"/>
    <property type="molecule type" value="Genomic_DNA"/>
</dbReference>
<reference evidence="3" key="1">
    <citation type="submission" date="2021-02" db="EMBL/GenBank/DDBJ databases">
        <title>Rhodobacter shimadae sp. nov., an aerobic anoxygenic phototrophic bacterium isolated from a hot spring.</title>
        <authorList>
            <person name="Muramatsu S."/>
            <person name="Haruta S."/>
            <person name="Hirose S."/>
            <person name="Hanada S."/>
        </authorList>
    </citation>
    <scope>NUCLEOTIDE SEQUENCE</scope>
    <source>
        <strain evidence="3">N10</strain>
    </source>
</reference>
<dbReference type="InterPro" id="IPR039261">
    <property type="entry name" value="FNR_nucleotide-bd"/>
</dbReference>
<protein>
    <submittedName>
        <fullName evidence="3">Siderophore-interacting protein</fullName>
    </submittedName>
</protein>
<dbReference type="SUPFAM" id="SSF63380">
    <property type="entry name" value="Riboflavin synthase domain-like"/>
    <property type="match status" value="1"/>
</dbReference>
<dbReference type="PROSITE" id="PS51384">
    <property type="entry name" value="FAD_FR"/>
    <property type="match status" value="1"/>
</dbReference>
<organism evidence="3 4">
    <name type="scientific">Neotabrizicola shimadae</name>
    <dbReference type="NCBI Taxonomy" id="2807096"/>
    <lineage>
        <taxon>Bacteria</taxon>
        <taxon>Pseudomonadati</taxon>
        <taxon>Pseudomonadota</taxon>
        <taxon>Alphaproteobacteria</taxon>
        <taxon>Rhodobacterales</taxon>
        <taxon>Paracoccaceae</taxon>
        <taxon>Neotabrizicola</taxon>
    </lineage>
</organism>
<dbReference type="InterPro" id="IPR013113">
    <property type="entry name" value="SIP_FAD-bd"/>
</dbReference>
<dbReference type="InterPro" id="IPR007037">
    <property type="entry name" value="SIP_rossman_dom"/>
</dbReference>
<sequence>MTELPVIERHRLETRRRRLTVAAVERLSPAMLRLVLQGDELEGFTSLSPDDHIKIFVPDGTGGAAMRDYTPRRHDAAAGRLWLDFALHDAGPATLWALSVKPGDIAEIGGPRGSQVIGGPIVHWVLVGDETALPAIARRIEELPAGARVTSLVAVPSAADEQVFDTEADHRAIWVHRDSATDPVPVLARLAEVEMIPGTFVWIAAEAGVARALRDHFLDRGHHKAWMKASGYWVAGQADASDKNL</sequence>
<evidence type="ECO:0000259" key="2">
    <source>
        <dbReference type="PROSITE" id="PS51384"/>
    </source>
</evidence>
<dbReference type="Proteomes" id="UP000826300">
    <property type="component" value="Chromosome"/>
</dbReference>
<dbReference type="Gene3D" id="3.40.50.80">
    <property type="entry name" value="Nucleotide-binding domain of ferredoxin-NADP reductase (FNR) module"/>
    <property type="match status" value="1"/>
</dbReference>
<comment type="similarity">
    <text evidence="1">Belongs to the SIP oxidoreductase family.</text>
</comment>
<evidence type="ECO:0000313" key="4">
    <source>
        <dbReference type="Proteomes" id="UP000826300"/>
    </source>
</evidence>
<dbReference type="Pfam" id="PF04954">
    <property type="entry name" value="SIP"/>
    <property type="match status" value="1"/>
</dbReference>
<dbReference type="PANTHER" id="PTHR30157:SF0">
    <property type="entry name" value="NADPH-DEPENDENT FERRIC-CHELATE REDUCTASE"/>
    <property type="match status" value="1"/>
</dbReference>
<evidence type="ECO:0000256" key="1">
    <source>
        <dbReference type="ARBA" id="ARBA00035644"/>
    </source>
</evidence>
<dbReference type="InterPro" id="IPR017938">
    <property type="entry name" value="Riboflavin_synthase-like_b-brl"/>
</dbReference>
<dbReference type="KEGG" id="nsm:JO391_18320"/>
<dbReference type="Pfam" id="PF08021">
    <property type="entry name" value="FAD_binding_9"/>
    <property type="match status" value="2"/>
</dbReference>
<dbReference type="PANTHER" id="PTHR30157">
    <property type="entry name" value="FERRIC REDUCTASE, NADPH-DEPENDENT"/>
    <property type="match status" value="1"/>
</dbReference>
<dbReference type="InterPro" id="IPR039374">
    <property type="entry name" value="SIP_fam"/>
</dbReference>
<proteinExistence type="inferred from homology"/>